<feature type="domain" description="Alpha-D-phosphohexomutase alpha/beta/alpha" evidence="12">
    <location>
        <begin position="340"/>
        <end position="444"/>
    </location>
</feature>
<dbReference type="InterPro" id="IPR036900">
    <property type="entry name" value="A-D-PHexomutase_C_sf"/>
</dbReference>
<evidence type="ECO:0000313" key="13">
    <source>
        <dbReference type="EMBL" id="PKF67916.1"/>
    </source>
</evidence>
<proteinExistence type="inferred from homology"/>
<dbReference type="Pfam" id="PF00408">
    <property type="entry name" value="PGM_PMM_IV"/>
    <property type="match status" value="1"/>
</dbReference>
<reference evidence="13 14" key="1">
    <citation type="submission" date="2017-12" db="EMBL/GenBank/DDBJ databases">
        <title>Corynebacterium mastitidis 16-1433 Genome.</title>
        <authorList>
            <person name="Gulvik C.A."/>
        </authorList>
    </citation>
    <scope>NUCLEOTIDE SEQUENCE [LARGE SCALE GENOMIC DNA]</scope>
    <source>
        <strain evidence="13 14">16-1433</strain>
    </source>
</reference>
<keyword evidence="6" id="KW-0413">Isomerase</keyword>
<comment type="similarity">
    <text evidence="2 7">Belongs to the phosphohexose mutase family.</text>
</comment>
<evidence type="ECO:0000256" key="7">
    <source>
        <dbReference type="RuleBase" id="RU004326"/>
    </source>
</evidence>
<dbReference type="PANTHER" id="PTHR45745:SF1">
    <property type="entry name" value="PHOSPHOGLUCOMUTASE 2B-RELATED"/>
    <property type="match status" value="1"/>
</dbReference>
<protein>
    <submittedName>
        <fullName evidence="13">Phosphomannomutase</fullName>
    </submittedName>
</protein>
<evidence type="ECO:0000256" key="1">
    <source>
        <dbReference type="ARBA" id="ARBA00001946"/>
    </source>
</evidence>
<dbReference type="InterPro" id="IPR016066">
    <property type="entry name" value="A-D-PHexomutase_CS"/>
</dbReference>
<evidence type="ECO:0000256" key="3">
    <source>
        <dbReference type="ARBA" id="ARBA00022553"/>
    </source>
</evidence>
<dbReference type="GO" id="GO:0006166">
    <property type="term" value="P:purine ribonucleoside salvage"/>
    <property type="evidence" value="ECO:0007669"/>
    <property type="project" value="TreeGrafter"/>
</dbReference>
<dbReference type="Pfam" id="PF02879">
    <property type="entry name" value="PGM_PMM_II"/>
    <property type="match status" value="1"/>
</dbReference>
<keyword evidence="4 7" id="KW-0479">Metal-binding</keyword>
<dbReference type="InterPro" id="IPR005846">
    <property type="entry name" value="A-D-PHexomutase_a/b/a-III"/>
</dbReference>
<name>A0A2N0X5D3_9CORY</name>
<evidence type="ECO:0000256" key="5">
    <source>
        <dbReference type="ARBA" id="ARBA00022842"/>
    </source>
</evidence>
<dbReference type="InterPro" id="IPR005841">
    <property type="entry name" value="Alpha-D-phosphohexomutase_SF"/>
</dbReference>
<evidence type="ECO:0000256" key="8">
    <source>
        <dbReference type="SAM" id="MobiDB-lite"/>
    </source>
</evidence>
<evidence type="ECO:0000259" key="11">
    <source>
        <dbReference type="Pfam" id="PF02879"/>
    </source>
</evidence>
<dbReference type="InterPro" id="IPR005843">
    <property type="entry name" value="A-D-PHexomutase_C"/>
</dbReference>
<feature type="domain" description="Alpha-D-phosphohexomutase C-terminal" evidence="9">
    <location>
        <begin position="502"/>
        <end position="541"/>
    </location>
</feature>
<feature type="domain" description="Alpha-D-phosphohexomutase alpha/beta/alpha" evidence="10">
    <location>
        <begin position="52"/>
        <end position="178"/>
    </location>
</feature>
<comment type="caution">
    <text evidence="13">The sequence shown here is derived from an EMBL/GenBank/DDBJ whole genome shotgun (WGS) entry which is preliminary data.</text>
</comment>
<dbReference type="AlphaFoldDB" id="A0A2N0X5D3"/>
<dbReference type="RefSeq" id="WP_101174260.1">
    <property type="nucleotide sequence ID" value="NZ_JAKRKB010000004.1"/>
</dbReference>
<keyword evidence="5 7" id="KW-0460">Magnesium</keyword>
<dbReference type="OrthoDB" id="9806956at2"/>
<dbReference type="EMBL" id="PJAF01000035">
    <property type="protein sequence ID" value="PKF67916.1"/>
    <property type="molecule type" value="Genomic_DNA"/>
</dbReference>
<evidence type="ECO:0000313" key="14">
    <source>
        <dbReference type="Proteomes" id="UP000233249"/>
    </source>
</evidence>
<evidence type="ECO:0000259" key="10">
    <source>
        <dbReference type="Pfam" id="PF02878"/>
    </source>
</evidence>
<dbReference type="Gene3D" id="3.40.120.10">
    <property type="entry name" value="Alpha-D-Glucose-1,6-Bisphosphate, subunit A, domain 3"/>
    <property type="match status" value="3"/>
</dbReference>
<dbReference type="InterPro" id="IPR005844">
    <property type="entry name" value="A-D-PHexomutase_a/b/a-I"/>
</dbReference>
<dbReference type="GO" id="GO:0005975">
    <property type="term" value="P:carbohydrate metabolic process"/>
    <property type="evidence" value="ECO:0007669"/>
    <property type="project" value="InterPro"/>
</dbReference>
<dbReference type="STRING" id="1121365.GCA_000375365_00145"/>
<comment type="cofactor">
    <cofactor evidence="1">
        <name>Mg(2+)</name>
        <dbReference type="ChEBI" id="CHEBI:18420"/>
    </cofactor>
</comment>
<organism evidence="13 14">
    <name type="scientific">Corynebacterium mastitidis</name>
    <dbReference type="NCBI Taxonomy" id="161890"/>
    <lineage>
        <taxon>Bacteria</taxon>
        <taxon>Bacillati</taxon>
        <taxon>Actinomycetota</taxon>
        <taxon>Actinomycetes</taxon>
        <taxon>Mycobacteriales</taxon>
        <taxon>Corynebacteriaceae</taxon>
        <taxon>Corynebacterium</taxon>
    </lineage>
</organism>
<evidence type="ECO:0000259" key="12">
    <source>
        <dbReference type="Pfam" id="PF02880"/>
    </source>
</evidence>
<keyword evidence="3" id="KW-0597">Phosphoprotein</keyword>
<evidence type="ECO:0000256" key="2">
    <source>
        <dbReference type="ARBA" id="ARBA00010231"/>
    </source>
</evidence>
<dbReference type="CDD" id="cd05799">
    <property type="entry name" value="PGM2"/>
    <property type="match status" value="1"/>
</dbReference>
<dbReference type="PRINTS" id="PR00509">
    <property type="entry name" value="PGMPMM"/>
</dbReference>
<sequence>MPSGTRNPSSEVLDRARRWRDHDPDPRTRAEIDALLARRSPELSERFAGPPEFGTAGLRAPLGAGESRMNLATVIRTSAGLARWLVSRVERPRVVVGCDARHGSAEFARAAAQVLAAAGCEVLALPPRQPTPVTAYAVRELACEAGVMITASHNPPRDNGYKVYLGGRAVDSDEARGVQLIAPADAQIAREIAAVGHADEVPRASEGVTELGGEIVERYARRVVAALPSAGTRPGGDDAVARRDLPIVVTAMHGVGGDLLARVLREAGFASVTPVAAQQRPDPDFPTVEFPNPEEPGALDLAYAAATEAGARLVLALDPDADRCAVAIPDGRGGWIRLSGDRVGALLGEDAARRLGPGGGTLACSVVSSRLLERIAHRHGLGFAPTLTGFKWIGRVPGLAFGYEEAIGYCTDPQAVRDKDGISACLRVAELAARCDLRALGERIDAAYGCYRTRPLTVRVDSPEEARAAIRRLLDHPPARLAGAQVCEVADLGAGYRGLPATPGAVLRTEDEDRVILRPSGTEPKLKCYVEAIRPERAQALDRLDALCAQVAGLLGVGEARNPHNDGQG</sequence>
<dbReference type="Gene3D" id="3.30.310.50">
    <property type="entry name" value="Alpha-D-phosphohexomutase, C-terminal domain"/>
    <property type="match status" value="1"/>
</dbReference>
<dbReference type="PROSITE" id="PS00710">
    <property type="entry name" value="PGM_PMM"/>
    <property type="match status" value="1"/>
</dbReference>
<dbReference type="GO" id="GO:0008973">
    <property type="term" value="F:phosphopentomutase activity"/>
    <property type="evidence" value="ECO:0007669"/>
    <property type="project" value="TreeGrafter"/>
</dbReference>
<feature type="compositionally biased region" description="Basic and acidic residues" evidence="8">
    <location>
        <begin position="12"/>
        <end position="26"/>
    </location>
</feature>
<dbReference type="Proteomes" id="UP000233249">
    <property type="component" value="Unassembled WGS sequence"/>
</dbReference>
<evidence type="ECO:0000259" key="9">
    <source>
        <dbReference type="Pfam" id="PF00408"/>
    </source>
</evidence>
<dbReference type="SUPFAM" id="SSF55957">
    <property type="entry name" value="Phosphoglucomutase, C-terminal domain"/>
    <property type="match status" value="1"/>
</dbReference>
<feature type="domain" description="Alpha-D-phosphohexomutase alpha/beta/alpha" evidence="11">
    <location>
        <begin position="237"/>
        <end position="333"/>
    </location>
</feature>
<dbReference type="GO" id="GO:0000287">
    <property type="term" value="F:magnesium ion binding"/>
    <property type="evidence" value="ECO:0007669"/>
    <property type="project" value="InterPro"/>
</dbReference>
<dbReference type="Pfam" id="PF02880">
    <property type="entry name" value="PGM_PMM_III"/>
    <property type="match status" value="1"/>
</dbReference>
<evidence type="ECO:0000256" key="6">
    <source>
        <dbReference type="ARBA" id="ARBA00023235"/>
    </source>
</evidence>
<dbReference type="Pfam" id="PF02878">
    <property type="entry name" value="PGM_PMM_I"/>
    <property type="match status" value="1"/>
</dbReference>
<dbReference type="InterPro" id="IPR005845">
    <property type="entry name" value="A-D-PHexomutase_a/b/a-II"/>
</dbReference>
<dbReference type="PANTHER" id="PTHR45745">
    <property type="entry name" value="PHOSPHOMANNOMUTASE 45A"/>
    <property type="match status" value="1"/>
</dbReference>
<accession>A0A2N0X5D3</accession>
<feature type="compositionally biased region" description="Polar residues" evidence="8">
    <location>
        <begin position="1"/>
        <end position="10"/>
    </location>
</feature>
<feature type="region of interest" description="Disordered" evidence="8">
    <location>
        <begin position="1"/>
        <end position="26"/>
    </location>
</feature>
<dbReference type="SUPFAM" id="SSF53738">
    <property type="entry name" value="Phosphoglucomutase, first 3 domains"/>
    <property type="match status" value="3"/>
</dbReference>
<evidence type="ECO:0000256" key="4">
    <source>
        <dbReference type="ARBA" id="ARBA00022723"/>
    </source>
</evidence>
<gene>
    <name evidence="13" type="ORF">CXB45_09805</name>
</gene>
<dbReference type="InterPro" id="IPR016055">
    <property type="entry name" value="A-D-PHexomutase_a/b/a-I/II/III"/>
</dbReference>